<sequence length="281" mass="29448">MYVVIGATGNVGRPLVSLLASAGDPVTAVSRGRRPAAPDGVRHRRADLERPQSLRPALDGAEALFLLVEGAGAHLDMPEILRVAVSAGVKRLVLQSSQAVRTRPGAASHAPLAAIEELVRQSGLGWTILRPGGFASNALAWAEPIRAGRVVAAPFGDVGLPVVDPQDIAEVAAAALRDPAHDGRTYELTGPALTTPRDRVADLAAALGEPIRFVEQTPDEARAQMLRFMPPEVVEGTLAILGSPAEAERRISPDVATVLGRPPQPFAAWAARAVDAFRATP</sequence>
<name>A0ABQ3YA48_9ACTN</name>
<feature type="region of interest" description="Disordered" evidence="1">
    <location>
        <begin position="29"/>
        <end position="48"/>
    </location>
</feature>
<dbReference type="PANTHER" id="PTHR43162">
    <property type="match status" value="1"/>
</dbReference>
<protein>
    <submittedName>
        <fullName evidence="3">NmrA family transcriptional regulator</fullName>
    </submittedName>
</protein>
<dbReference type="Proteomes" id="UP000609879">
    <property type="component" value="Unassembled WGS sequence"/>
</dbReference>
<dbReference type="Gene3D" id="3.40.50.720">
    <property type="entry name" value="NAD(P)-binding Rossmann-like Domain"/>
    <property type="match status" value="1"/>
</dbReference>
<dbReference type="Pfam" id="PF13460">
    <property type="entry name" value="NAD_binding_10"/>
    <property type="match status" value="1"/>
</dbReference>
<evidence type="ECO:0000256" key="1">
    <source>
        <dbReference type="SAM" id="MobiDB-lite"/>
    </source>
</evidence>
<evidence type="ECO:0000313" key="3">
    <source>
        <dbReference type="EMBL" id="GID76879.1"/>
    </source>
</evidence>
<dbReference type="SUPFAM" id="SSF51735">
    <property type="entry name" value="NAD(P)-binding Rossmann-fold domains"/>
    <property type="match status" value="1"/>
</dbReference>
<gene>
    <name evidence="3" type="ORF">Ade02nite_55200</name>
</gene>
<reference evidence="3 4" key="1">
    <citation type="submission" date="2021-01" db="EMBL/GenBank/DDBJ databases">
        <title>Whole genome shotgun sequence of Actinoplanes deccanensis NBRC 13994.</title>
        <authorList>
            <person name="Komaki H."/>
            <person name="Tamura T."/>
        </authorList>
    </citation>
    <scope>NUCLEOTIDE SEQUENCE [LARGE SCALE GENOMIC DNA]</scope>
    <source>
        <strain evidence="3 4">NBRC 13994</strain>
    </source>
</reference>
<dbReference type="InterPro" id="IPR051604">
    <property type="entry name" value="Ergot_Alk_Oxidoreductase"/>
</dbReference>
<dbReference type="Gene3D" id="3.90.25.10">
    <property type="entry name" value="UDP-galactose 4-epimerase, domain 1"/>
    <property type="match status" value="1"/>
</dbReference>
<proteinExistence type="predicted"/>
<dbReference type="PANTHER" id="PTHR43162:SF1">
    <property type="entry name" value="PRESTALK A DIFFERENTIATION PROTEIN A"/>
    <property type="match status" value="1"/>
</dbReference>
<feature type="domain" description="NAD(P)-binding" evidence="2">
    <location>
        <begin position="6"/>
        <end position="179"/>
    </location>
</feature>
<dbReference type="InterPro" id="IPR016040">
    <property type="entry name" value="NAD(P)-bd_dom"/>
</dbReference>
<dbReference type="InterPro" id="IPR036291">
    <property type="entry name" value="NAD(P)-bd_dom_sf"/>
</dbReference>
<evidence type="ECO:0000313" key="4">
    <source>
        <dbReference type="Proteomes" id="UP000609879"/>
    </source>
</evidence>
<accession>A0ABQ3YA48</accession>
<keyword evidence="4" id="KW-1185">Reference proteome</keyword>
<dbReference type="EMBL" id="BOMI01000109">
    <property type="protein sequence ID" value="GID76879.1"/>
    <property type="molecule type" value="Genomic_DNA"/>
</dbReference>
<organism evidence="3 4">
    <name type="scientific">Paractinoplanes deccanensis</name>
    <dbReference type="NCBI Taxonomy" id="113561"/>
    <lineage>
        <taxon>Bacteria</taxon>
        <taxon>Bacillati</taxon>
        <taxon>Actinomycetota</taxon>
        <taxon>Actinomycetes</taxon>
        <taxon>Micromonosporales</taxon>
        <taxon>Micromonosporaceae</taxon>
        <taxon>Paractinoplanes</taxon>
    </lineage>
</organism>
<comment type="caution">
    <text evidence="3">The sequence shown here is derived from an EMBL/GenBank/DDBJ whole genome shotgun (WGS) entry which is preliminary data.</text>
</comment>
<evidence type="ECO:0000259" key="2">
    <source>
        <dbReference type="Pfam" id="PF13460"/>
    </source>
</evidence>
<dbReference type="RefSeq" id="WP_203770138.1">
    <property type="nucleotide sequence ID" value="NZ_BAAABO010000029.1"/>
</dbReference>